<keyword evidence="8 12" id="KW-0030">Aminoacyl-tRNA synthetase</keyword>
<dbReference type="Gene3D" id="3.30.1360.30">
    <property type="entry name" value="GAD-like domain"/>
    <property type="match status" value="1"/>
</dbReference>
<feature type="binding site" evidence="12">
    <location>
        <begin position="222"/>
        <end position="224"/>
    </location>
    <ligand>
        <name>ATP</name>
        <dbReference type="ChEBI" id="CHEBI:30616"/>
    </ligand>
</feature>
<comment type="function">
    <text evidence="12">Catalyzes the attachment of L-aspartate to tRNA(Asp) in a two-step reaction: L-aspartate is first activated by ATP to form Asp-AMP and then transferred to the acceptor end of tRNA(Asp).</text>
</comment>
<dbReference type="SUPFAM" id="SSF50249">
    <property type="entry name" value="Nucleic acid-binding proteins"/>
    <property type="match status" value="1"/>
</dbReference>
<evidence type="ECO:0000256" key="6">
    <source>
        <dbReference type="ARBA" id="ARBA00022840"/>
    </source>
</evidence>
<dbReference type="InterPro" id="IPR029351">
    <property type="entry name" value="GAD_dom"/>
</dbReference>
<evidence type="ECO:0000256" key="2">
    <source>
        <dbReference type="ARBA" id="ARBA00010757"/>
    </source>
</evidence>
<dbReference type="EMBL" id="JACRSS010000001">
    <property type="protein sequence ID" value="MBC8538056.1"/>
    <property type="molecule type" value="Genomic_DNA"/>
</dbReference>
<comment type="catalytic activity">
    <reaction evidence="11 13">
        <text>L-glutamyl-tRNA(Gln) + L-glutamine + ATP + H2O = L-glutaminyl-tRNA(Gln) + L-glutamate + ADP + phosphate + H(+)</text>
        <dbReference type="Rhea" id="RHEA:17521"/>
        <dbReference type="Rhea" id="RHEA-COMP:9681"/>
        <dbReference type="Rhea" id="RHEA-COMP:9684"/>
        <dbReference type="ChEBI" id="CHEBI:15377"/>
        <dbReference type="ChEBI" id="CHEBI:15378"/>
        <dbReference type="ChEBI" id="CHEBI:29985"/>
        <dbReference type="ChEBI" id="CHEBI:30616"/>
        <dbReference type="ChEBI" id="CHEBI:43474"/>
        <dbReference type="ChEBI" id="CHEBI:58359"/>
        <dbReference type="ChEBI" id="CHEBI:78520"/>
        <dbReference type="ChEBI" id="CHEBI:78521"/>
        <dbReference type="ChEBI" id="CHEBI:456216"/>
    </reaction>
</comment>
<dbReference type="InterPro" id="IPR012340">
    <property type="entry name" value="NA-bd_OB-fold"/>
</dbReference>
<dbReference type="Gene3D" id="3.30.930.10">
    <property type="entry name" value="Bira Bifunctional Protein, Domain 2"/>
    <property type="match status" value="1"/>
</dbReference>
<dbReference type="GO" id="GO:0006450">
    <property type="term" value="P:regulation of translational fidelity"/>
    <property type="evidence" value="ECO:0007669"/>
    <property type="project" value="InterPro"/>
</dbReference>
<evidence type="ECO:0000256" key="4">
    <source>
        <dbReference type="ARBA" id="ARBA00022598"/>
    </source>
</evidence>
<dbReference type="PANTHER" id="PTHR22594:SF5">
    <property type="entry name" value="ASPARTATE--TRNA LIGASE, MITOCHONDRIAL"/>
    <property type="match status" value="1"/>
</dbReference>
<sequence length="696" mass="78545">MQRTKYCGLFGEEDVGKQVTAMGWVQTRRDMGGVIFLDLRDREGILQVVCNAAVLPEEMFAQAEHLRSESVVSVSGKMYIREEETYNPKLPTGTVELRAERLVVLSEAEALPFPVENELPVREELRLKYRFLDLRRPVMLENLRFRHKVQRVVEEYLDGEGFISVETPMLTKSTPEGARDYLVPSRVHPGKFFALPQSPQIFKQLLMVGGVDKYYQVARCFRDEDLRADRQPEFTQVDMELSFVEQEDILVHLEKLFRHVFREVLGREFSEPFPRLTWQEAMDTYGSDKPDLRFGLPIVDVTEIAKECGFSVFSKVAEAGGAVRAICVPGKADFTRTQIEELTKKAFSYGAKGMAWIAIRPDGELYSVLTKYFSKEDMDALLKKAGAGPGDFLLFCADKLAAVRRTLGGLRLDLAEMLNLRKEGDYRFLFVTDFPQFEYSEEEGRYIATHHPFTMPYPEDLPYLQSDPGRVRAQAYDVVLNGIELGSGSMRIYQKDVQKRMFEALGMSEERIRERFGFMVDAFSFGTPPHGGFAFGLDRLVMQMVGAASLRDVTAFPKLKDASCPLTGAPDSVDAEQLELLHISLDDAAAAAGGATPKAQKKTAQIDVEHVAKLSRLTLAPEEKERMRGELEAVIGFFDELGGVNTEGVPETAHVVPLKNVFREDVVHPCAYSREELLENAPEAREGYIYVPRVVE</sequence>
<dbReference type="InterPro" id="IPR006195">
    <property type="entry name" value="aa-tRNA-synth_II"/>
</dbReference>
<comment type="catalytic activity">
    <reaction evidence="12">
        <text>tRNA(Asp) + L-aspartate + ATP = L-aspartyl-tRNA(Asp) + AMP + diphosphate</text>
        <dbReference type="Rhea" id="RHEA:19649"/>
        <dbReference type="Rhea" id="RHEA-COMP:9660"/>
        <dbReference type="Rhea" id="RHEA-COMP:9678"/>
        <dbReference type="ChEBI" id="CHEBI:29991"/>
        <dbReference type="ChEBI" id="CHEBI:30616"/>
        <dbReference type="ChEBI" id="CHEBI:33019"/>
        <dbReference type="ChEBI" id="CHEBI:78442"/>
        <dbReference type="ChEBI" id="CHEBI:78516"/>
        <dbReference type="ChEBI" id="CHEBI:456215"/>
        <dbReference type="EC" id="6.1.1.12"/>
    </reaction>
</comment>
<evidence type="ECO:0000256" key="12">
    <source>
        <dbReference type="HAMAP-Rule" id="MF_00044"/>
    </source>
</evidence>
<feature type="binding site" evidence="12">
    <location>
        <position position="231"/>
    </location>
    <ligand>
        <name>ATP</name>
        <dbReference type="ChEBI" id="CHEBI:30616"/>
    </ligand>
</feature>
<dbReference type="PRINTS" id="PR01042">
    <property type="entry name" value="TRNASYNTHASP"/>
</dbReference>
<comment type="catalytic activity">
    <reaction evidence="10 13">
        <text>L-aspartyl-tRNA(Asn) + L-glutamine + ATP + H2O = L-asparaginyl-tRNA(Asn) + L-glutamate + ADP + phosphate + 2 H(+)</text>
        <dbReference type="Rhea" id="RHEA:14513"/>
        <dbReference type="Rhea" id="RHEA-COMP:9674"/>
        <dbReference type="Rhea" id="RHEA-COMP:9677"/>
        <dbReference type="ChEBI" id="CHEBI:15377"/>
        <dbReference type="ChEBI" id="CHEBI:15378"/>
        <dbReference type="ChEBI" id="CHEBI:29985"/>
        <dbReference type="ChEBI" id="CHEBI:30616"/>
        <dbReference type="ChEBI" id="CHEBI:43474"/>
        <dbReference type="ChEBI" id="CHEBI:58359"/>
        <dbReference type="ChEBI" id="CHEBI:78515"/>
        <dbReference type="ChEBI" id="CHEBI:78516"/>
        <dbReference type="ChEBI" id="CHEBI:456216"/>
    </reaction>
</comment>
<reference evidence="15" key="1">
    <citation type="submission" date="2020-08" db="EMBL/GenBank/DDBJ databases">
        <title>Genome public.</title>
        <authorList>
            <person name="Liu C."/>
            <person name="Sun Q."/>
        </authorList>
    </citation>
    <scope>NUCLEOTIDE SEQUENCE</scope>
    <source>
        <strain evidence="15">NSJ-63</strain>
    </source>
</reference>
<evidence type="ECO:0000259" key="14">
    <source>
        <dbReference type="PROSITE" id="PS50862"/>
    </source>
</evidence>
<dbReference type="NCBIfam" id="TIGR00135">
    <property type="entry name" value="gatC"/>
    <property type="match status" value="1"/>
</dbReference>
<dbReference type="InterPro" id="IPR004365">
    <property type="entry name" value="NA-bd_OB_tRNA"/>
</dbReference>
<proteinExistence type="inferred from homology"/>
<comment type="subunit">
    <text evidence="3 13">Heterotrimer of A, B and C subunits.</text>
</comment>
<gene>
    <name evidence="12 15" type="primary">aspS</name>
    <name evidence="13" type="synonym">gatC</name>
    <name evidence="15" type="ORF">H8693_03810</name>
</gene>
<dbReference type="SUPFAM" id="SSF55261">
    <property type="entry name" value="GAD domain-like"/>
    <property type="match status" value="1"/>
</dbReference>
<comment type="function">
    <text evidence="9 13">Allows the formation of correctly charged Asn-tRNA(Asn) or Gln-tRNA(Gln) through the transamidation of misacylated Asp-tRNA(Asn) or Glu-tRNA(Gln) in organisms which lack either or both of asparaginyl-tRNA or glutaminyl-tRNA synthetases. The reaction takes place in the presence of glutamine and ATP through an activated phospho-Asp-tRNA(Asn) or phospho-Glu-tRNA(Gln).</text>
</comment>
<organism evidence="15 16">
    <name type="scientific">Guopingia tenuis</name>
    <dbReference type="NCBI Taxonomy" id="2763656"/>
    <lineage>
        <taxon>Bacteria</taxon>
        <taxon>Bacillati</taxon>
        <taxon>Bacillota</taxon>
        <taxon>Clostridia</taxon>
        <taxon>Christensenellales</taxon>
        <taxon>Christensenellaceae</taxon>
        <taxon>Guopingia</taxon>
    </lineage>
</organism>
<comment type="subunit">
    <text evidence="12">Homodimer.</text>
</comment>
<keyword evidence="16" id="KW-1185">Reference proteome</keyword>
<evidence type="ECO:0000256" key="1">
    <source>
        <dbReference type="ARBA" id="ARBA00006303"/>
    </source>
</evidence>
<dbReference type="NCBIfam" id="NF001750">
    <property type="entry name" value="PRK00476.1"/>
    <property type="match status" value="1"/>
</dbReference>
<accession>A0A926HWU3</accession>
<dbReference type="InterPro" id="IPR045864">
    <property type="entry name" value="aa-tRNA-synth_II/BPL/LPL"/>
</dbReference>
<dbReference type="Gene3D" id="1.10.20.60">
    <property type="entry name" value="Glu-tRNAGln amidotransferase C subunit, N-terminal domain"/>
    <property type="match status" value="1"/>
</dbReference>
<feature type="binding site" evidence="12">
    <location>
        <position position="491"/>
    </location>
    <ligand>
        <name>L-aspartate</name>
        <dbReference type="ChEBI" id="CHEBI:29991"/>
    </ligand>
</feature>
<evidence type="ECO:0000313" key="15">
    <source>
        <dbReference type="EMBL" id="MBC8538056.1"/>
    </source>
</evidence>
<dbReference type="GO" id="GO:0016740">
    <property type="term" value="F:transferase activity"/>
    <property type="evidence" value="ECO:0007669"/>
    <property type="project" value="UniProtKB-ARBA"/>
</dbReference>
<dbReference type="CDD" id="cd04317">
    <property type="entry name" value="EcAspRS_like_N"/>
    <property type="match status" value="1"/>
</dbReference>
<protein>
    <recommendedName>
        <fullName evidence="12 13">Multifunctional fusion protein</fullName>
    </recommendedName>
    <domain>
        <recommendedName>
            <fullName evidence="12">Aspartate--tRNA ligase</fullName>
            <ecNumber evidence="12">6.1.1.12</ecNumber>
        </recommendedName>
        <alternativeName>
            <fullName evidence="12">Aspartyl-tRNA synthetase</fullName>
            <shortName evidence="12">AspRS</shortName>
        </alternativeName>
    </domain>
    <domain>
        <recommendedName>
            <fullName evidence="13">Aspartyl/glutamyl-tRNA(Asn/Gln) amidotransferase subunit C</fullName>
            <shortName evidence="13">Asp/Glu-ADT subunit C</shortName>
            <ecNumber evidence="13">6.3.5.-</ecNumber>
        </recommendedName>
    </domain>
</protein>
<evidence type="ECO:0000256" key="9">
    <source>
        <dbReference type="ARBA" id="ARBA00024799"/>
    </source>
</evidence>
<evidence type="ECO:0000256" key="7">
    <source>
        <dbReference type="ARBA" id="ARBA00022917"/>
    </source>
</evidence>
<keyword evidence="4 13" id="KW-0436">Ligase</keyword>
<feature type="binding site" evidence="12">
    <location>
        <position position="450"/>
    </location>
    <ligand>
        <name>L-aspartate</name>
        <dbReference type="ChEBI" id="CHEBI:29991"/>
    </ligand>
</feature>
<keyword evidence="7 13" id="KW-0648">Protein biosynthesis</keyword>
<dbReference type="InterPro" id="IPR002312">
    <property type="entry name" value="Asp/Asn-tRNA-synth_IIb"/>
</dbReference>
<evidence type="ECO:0000256" key="13">
    <source>
        <dbReference type="HAMAP-Rule" id="MF_00122"/>
    </source>
</evidence>
<keyword evidence="12" id="KW-0963">Cytoplasm</keyword>
<feature type="binding site" evidence="12">
    <location>
        <position position="484"/>
    </location>
    <ligand>
        <name>ATP</name>
        <dbReference type="ChEBI" id="CHEBI:30616"/>
    </ligand>
</feature>
<dbReference type="InterPro" id="IPR036113">
    <property type="entry name" value="Asp/Glu-ADT_sf_sub_c"/>
</dbReference>
<evidence type="ECO:0000256" key="10">
    <source>
        <dbReference type="ARBA" id="ARBA00047380"/>
    </source>
</evidence>
<dbReference type="PANTHER" id="PTHR22594">
    <property type="entry name" value="ASPARTYL/LYSYL-TRNA SYNTHETASE"/>
    <property type="match status" value="1"/>
</dbReference>
<keyword evidence="5 13" id="KW-0547">Nucleotide-binding</keyword>
<dbReference type="SUPFAM" id="SSF55681">
    <property type="entry name" value="Class II aaRS and biotin synthetases"/>
    <property type="match status" value="1"/>
</dbReference>
<evidence type="ECO:0000256" key="5">
    <source>
        <dbReference type="ARBA" id="ARBA00022741"/>
    </source>
</evidence>
<comment type="similarity">
    <text evidence="1 12">Belongs to the class-II aminoacyl-tRNA synthetase family. Type 1 subfamily.</text>
</comment>
<dbReference type="GO" id="GO:0140096">
    <property type="term" value="F:catalytic activity, acting on a protein"/>
    <property type="evidence" value="ECO:0007669"/>
    <property type="project" value="UniProtKB-ARBA"/>
</dbReference>
<dbReference type="InterPro" id="IPR004524">
    <property type="entry name" value="Asp-tRNA-ligase_1"/>
</dbReference>
<feature type="region of interest" description="Aspartate" evidence="12">
    <location>
        <begin position="200"/>
        <end position="203"/>
    </location>
</feature>
<comment type="caution">
    <text evidence="12">Lacks conserved residue(s) required for the propagation of feature annotation.</text>
</comment>
<dbReference type="EC" id="6.1.1.12" evidence="12"/>
<feature type="binding site" evidence="12">
    <location>
        <begin position="536"/>
        <end position="539"/>
    </location>
    <ligand>
        <name>ATP</name>
        <dbReference type="ChEBI" id="CHEBI:30616"/>
    </ligand>
</feature>
<dbReference type="GO" id="GO:0005737">
    <property type="term" value="C:cytoplasm"/>
    <property type="evidence" value="ECO:0007669"/>
    <property type="project" value="UniProtKB-SubCell"/>
</dbReference>
<dbReference type="Proteomes" id="UP000617951">
    <property type="component" value="Unassembled WGS sequence"/>
</dbReference>
<dbReference type="InterPro" id="IPR003837">
    <property type="entry name" value="GatC"/>
</dbReference>
<dbReference type="EC" id="6.3.5.-" evidence="13"/>
<dbReference type="Pfam" id="PF02686">
    <property type="entry name" value="GatC"/>
    <property type="match status" value="1"/>
</dbReference>
<dbReference type="AlphaFoldDB" id="A0A926HWU3"/>
<dbReference type="GO" id="GO:0004815">
    <property type="term" value="F:aspartate-tRNA ligase activity"/>
    <property type="evidence" value="ECO:0007669"/>
    <property type="project" value="UniProtKB-UniRule"/>
</dbReference>
<dbReference type="GO" id="GO:0005524">
    <property type="term" value="F:ATP binding"/>
    <property type="evidence" value="ECO:0007669"/>
    <property type="project" value="UniProtKB-UniRule"/>
</dbReference>
<evidence type="ECO:0000256" key="11">
    <source>
        <dbReference type="ARBA" id="ARBA00047913"/>
    </source>
</evidence>
<dbReference type="Pfam" id="PF00152">
    <property type="entry name" value="tRNA-synt_2"/>
    <property type="match status" value="1"/>
</dbReference>
<dbReference type="GO" id="GO:0050567">
    <property type="term" value="F:glutaminyl-tRNA synthase (glutamine-hydrolyzing) activity"/>
    <property type="evidence" value="ECO:0007669"/>
    <property type="project" value="UniProtKB-UniRule"/>
</dbReference>
<dbReference type="Pfam" id="PF02938">
    <property type="entry name" value="GAD"/>
    <property type="match status" value="1"/>
</dbReference>
<dbReference type="Pfam" id="PF01336">
    <property type="entry name" value="tRNA_anti-codon"/>
    <property type="match status" value="1"/>
</dbReference>
<comment type="subcellular location">
    <subcellularLocation>
        <location evidence="12">Cytoplasm</location>
    </subcellularLocation>
</comment>
<dbReference type="PROSITE" id="PS50862">
    <property type="entry name" value="AA_TRNA_LIGASE_II"/>
    <property type="match status" value="1"/>
</dbReference>
<feature type="domain" description="Aminoacyl-transfer RNA synthetases class-II family profile" evidence="14">
    <location>
        <begin position="143"/>
        <end position="557"/>
    </location>
</feature>
<dbReference type="Gene3D" id="2.40.50.140">
    <property type="entry name" value="Nucleic acid-binding proteins"/>
    <property type="match status" value="1"/>
</dbReference>
<dbReference type="GO" id="GO:0003676">
    <property type="term" value="F:nucleic acid binding"/>
    <property type="evidence" value="ECO:0007669"/>
    <property type="project" value="InterPro"/>
</dbReference>
<comment type="similarity">
    <text evidence="2 13">Belongs to the GatC family.</text>
</comment>
<feature type="binding site" evidence="12">
    <location>
        <position position="222"/>
    </location>
    <ligand>
        <name>L-aspartate</name>
        <dbReference type="ChEBI" id="CHEBI:29991"/>
    </ligand>
</feature>
<evidence type="ECO:0000313" key="16">
    <source>
        <dbReference type="Proteomes" id="UP000617951"/>
    </source>
</evidence>
<name>A0A926HWU3_9FIRM</name>
<keyword evidence="6 13" id="KW-0067">ATP-binding</keyword>
<dbReference type="SUPFAM" id="SSF141000">
    <property type="entry name" value="Glu-tRNAGln amidotransferase C subunit"/>
    <property type="match status" value="1"/>
</dbReference>
<evidence type="ECO:0000256" key="8">
    <source>
        <dbReference type="ARBA" id="ARBA00023146"/>
    </source>
</evidence>
<dbReference type="HAMAP" id="MF_00122">
    <property type="entry name" value="GatC"/>
    <property type="match status" value="1"/>
</dbReference>
<dbReference type="HAMAP" id="MF_00044">
    <property type="entry name" value="Asp_tRNA_synth_type1"/>
    <property type="match status" value="1"/>
</dbReference>
<dbReference type="GO" id="GO:0006422">
    <property type="term" value="P:aspartyl-tRNA aminoacylation"/>
    <property type="evidence" value="ECO:0007669"/>
    <property type="project" value="UniProtKB-UniRule"/>
</dbReference>
<comment type="caution">
    <text evidence="15">The sequence shown here is derived from an EMBL/GenBank/DDBJ whole genome shotgun (WGS) entry which is preliminary data.</text>
</comment>
<evidence type="ECO:0000256" key="3">
    <source>
        <dbReference type="ARBA" id="ARBA00011123"/>
    </source>
</evidence>
<dbReference type="InterPro" id="IPR047090">
    <property type="entry name" value="AspRS_core"/>
</dbReference>
<dbReference type="NCBIfam" id="TIGR00459">
    <property type="entry name" value="aspS_bact"/>
    <property type="match status" value="1"/>
</dbReference>
<dbReference type="InterPro" id="IPR004115">
    <property type="entry name" value="GAD-like_sf"/>
</dbReference>
<feature type="binding site" evidence="12">
    <location>
        <position position="176"/>
    </location>
    <ligand>
        <name>L-aspartate</name>
        <dbReference type="ChEBI" id="CHEBI:29991"/>
    </ligand>
</feature>
<dbReference type="InterPro" id="IPR004364">
    <property type="entry name" value="Aa-tRNA-synt_II"/>
</dbReference>
<dbReference type="CDD" id="cd00777">
    <property type="entry name" value="AspRS_core"/>
    <property type="match status" value="1"/>
</dbReference>
<dbReference type="InterPro" id="IPR047089">
    <property type="entry name" value="Asp-tRNA-ligase_1_N"/>
</dbReference>